<dbReference type="Proteomes" id="UP000249829">
    <property type="component" value="Unassembled WGS sequence"/>
</dbReference>
<accession>A0A2V5IGS6</accession>
<proteinExistence type="predicted"/>
<reference evidence="2 3" key="1">
    <citation type="submission" date="2018-02" db="EMBL/GenBank/DDBJ databases">
        <title>The genomes of Aspergillus section Nigri reveals drivers in fungal speciation.</title>
        <authorList>
            <consortium name="DOE Joint Genome Institute"/>
            <person name="Vesth T.C."/>
            <person name="Nybo J."/>
            <person name="Theobald S."/>
            <person name="Brandl J."/>
            <person name="Frisvad J.C."/>
            <person name="Nielsen K.F."/>
            <person name="Lyhne E.K."/>
            <person name="Kogle M.E."/>
            <person name="Kuo A."/>
            <person name="Riley R."/>
            <person name="Clum A."/>
            <person name="Nolan M."/>
            <person name="Lipzen A."/>
            <person name="Salamov A."/>
            <person name="Henrissat B."/>
            <person name="Wiebenga A."/>
            <person name="De vries R.P."/>
            <person name="Grigoriev I.V."/>
            <person name="Mortensen U.H."/>
            <person name="Andersen M.R."/>
            <person name="Baker S.E."/>
        </authorList>
    </citation>
    <scope>NUCLEOTIDE SEQUENCE [LARGE SCALE GENOMIC DNA]</scope>
    <source>
        <strain evidence="2 3">CBS 115571</strain>
    </source>
</reference>
<dbReference type="AlphaFoldDB" id="A0A2V5IGS6"/>
<keyword evidence="3" id="KW-1185">Reference proteome</keyword>
<sequence>MQTKQNLSPSCPSQPLPRASRDQISQVPSIRLPPRTYGTSSLVSHTPTNPCPKNLFPTSFILILILISAEQISRPCGSGNRSLPFGSYLRSCNQRGGGGV</sequence>
<protein>
    <submittedName>
        <fullName evidence="2">Uncharacterized protein</fullName>
    </submittedName>
</protein>
<evidence type="ECO:0000256" key="1">
    <source>
        <dbReference type="SAM" id="MobiDB-lite"/>
    </source>
</evidence>
<name>A0A2V5IGS6_ASPV1</name>
<organism evidence="2 3">
    <name type="scientific">Aspergillus violaceofuscus (strain CBS 115571)</name>
    <dbReference type="NCBI Taxonomy" id="1450538"/>
    <lineage>
        <taxon>Eukaryota</taxon>
        <taxon>Fungi</taxon>
        <taxon>Dikarya</taxon>
        <taxon>Ascomycota</taxon>
        <taxon>Pezizomycotina</taxon>
        <taxon>Eurotiomycetes</taxon>
        <taxon>Eurotiomycetidae</taxon>
        <taxon>Eurotiales</taxon>
        <taxon>Aspergillaceae</taxon>
        <taxon>Aspergillus</taxon>
    </lineage>
</organism>
<evidence type="ECO:0000313" key="3">
    <source>
        <dbReference type="Proteomes" id="UP000249829"/>
    </source>
</evidence>
<dbReference type="EMBL" id="KZ825107">
    <property type="protein sequence ID" value="PYI23117.1"/>
    <property type="molecule type" value="Genomic_DNA"/>
</dbReference>
<evidence type="ECO:0000313" key="2">
    <source>
        <dbReference type="EMBL" id="PYI23117.1"/>
    </source>
</evidence>
<feature type="region of interest" description="Disordered" evidence="1">
    <location>
        <begin position="1"/>
        <end position="45"/>
    </location>
</feature>
<feature type="compositionally biased region" description="Polar residues" evidence="1">
    <location>
        <begin position="1"/>
        <end position="13"/>
    </location>
</feature>
<gene>
    <name evidence="2" type="ORF">BO99DRAFT_223946</name>
</gene>